<dbReference type="SUPFAM" id="SSF50249">
    <property type="entry name" value="Nucleic acid-binding proteins"/>
    <property type="match status" value="1"/>
</dbReference>
<feature type="binding site" evidence="4">
    <location>
        <position position="413"/>
    </location>
    <ligand>
        <name>S-adenosyl-L-methionine</name>
        <dbReference type="ChEBI" id="CHEBI:59789"/>
    </ligand>
</feature>
<name>A0A2N1PQR8_9BACT</name>
<sequence length="482" mass="52659">MKSKNETPKISGNSIPSAAVAQVTDLTWRGEGLCRINGRVAFVKGAVPGDTVKVNISEGKKGILECTILETLEQSSLRKVPPCKFYQACGGCQIMSIDYSSQLKIKVSHLNEAMTRIGGFKNVDSLLAESIHGMDSPWHYRNKGIFQFSGSPEKPVAGLFAQGSRNVTPIDDCLIQRGPVKACLEALKTMLIKGNEVNSSKVIPGVDIKRVLIRNSTATNELLVEAVLGKETPSWLENAILDSLMQMDIPPDSIYISFQANDDQWTGIPEKHLLIYGKPFITERIGKMSFHIGPDTFFQINPDQASVLLDEVSRGLDECKLLSRSSILLDLFCGVGFFGLSLADKYLRVSAIEANPSSIAEGMANAKANRVENIRFMEGDASTVVKNLGLQGILGINQREAFKAAENMTVLLDPPRAGCGQEIMQAIASMEPAGIVMVSCNPSTLARDCQILSRRGYKLKFLSCVDMFPHTMHLESAAVMRR</sequence>
<feature type="binding site" evidence="4">
    <location>
        <position position="299"/>
    </location>
    <ligand>
        <name>S-adenosyl-L-methionine</name>
        <dbReference type="ChEBI" id="CHEBI:59789"/>
    </ligand>
</feature>
<keyword evidence="1 4" id="KW-0489">Methyltransferase</keyword>
<dbReference type="InterPro" id="IPR012340">
    <property type="entry name" value="NA-bd_OB-fold"/>
</dbReference>
<dbReference type="SUPFAM" id="SSF53335">
    <property type="entry name" value="S-adenosyl-L-methionine-dependent methyltransferases"/>
    <property type="match status" value="1"/>
</dbReference>
<dbReference type="AlphaFoldDB" id="A0A2N1PQR8"/>
<dbReference type="InterPro" id="IPR029063">
    <property type="entry name" value="SAM-dependent_MTases_sf"/>
</dbReference>
<evidence type="ECO:0000256" key="1">
    <source>
        <dbReference type="ARBA" id="ARBA00022603"/>
    </source>
</evidence>
<organism evidence="6 7">
    <name type="scientific">Candidatus Wallbacteria bacterium HGW-Wallbacteria-1</name>
    <dbReference type="NCBI Taxonomy" id="2013854"/>
    <lineage>
        <taxon>Bacteria</taxon>
        <taxon>Candidatus Walliibacteriota</taxon>
    </lineage>
</organism>
<dbReference type="NCBIfam" id="TIGR00479">
    <property type="entry name" value="rumA"/>
    <property type="match status" value="1"/>
</dbReference>
<comment type="caution">
    <text evidence="6">The sequence shown here is derived from an EMBL/GenBank/DDBJ whole genome shotgun (WGS) entry which is preliminary data.</text>
</comment>
<evidence type="ECO:0000256" key="3">
    <source>
        <dbReference type="ARBA" id="ARBA00022691"/>
    </source>
</evidence>
<dbReference type="Proteomes" id="UP000233256">
    <property type="component" value="Unassembled WGS sequence"/>
</dbReference>
<proteinExistence type="inferred from homology"/>
<dbReference type="GO" id="GO:0008173">
    <property type="term" value="F:RNA methyltransferase activity"/>
    <property type="evidence" value="ECO:0007669"/>
    <property type="project" value="InterPro"/>
</dbReference>
<dbReference type="InterPro" id="IPR030391">
    <property type="entry name" value="MeTrfase_TrmA_CS"/>
</dbReference>
<dbReference type="Gene3D" id="3.40.50.150">
    <property type="entry name" value="Vaccinia Virus protein VP39"/>
    <property type="match status" value="1"/>
</dbReference>
<dbReference type="Pfam" id="PF05958">
    <property type="entry name" value="tRNA_U5-meth_tr"/>
    <property type="match status" value="1"/>
</dbReference>
<feature type="domain" description="TRAM" evidence="5">
    <location>
        <begin position="8"/>
        <end position="70"/>
    </location>
</feature>
<feature type="binding site" evidence="4">
    <location>
        <position position="332"/>
    </location>
    <ligand>
        <name>S-adenosyl-L-methionine</name>
        <dbReference type="ChEBI" id="CHEBI:59789"/>
    </ligand>
</feature>
<dbReference type="PANTHER" id="PTHR11061">
    <property type="entry name" value="RNA M5U METHYLTRANSFERASE"/>
    <property type="match status" value="1"/>
</dbReference>
<comment type="similarity">
    <text evidence="4">Belongs to the class I-like SAM-binding methyltransferase superfamily. RNA M5U methyltransferase family.</text>
</comment>
<dbReference type="CDD" id="cd02440">
    <property type="entry name" value="AdoMet_MTases"/>
    <property type="match status" value="1"/>
</dbReference>
<evidence type="ECO:0000313" key="7">
    <source>
        <dbReference type="Proteomes" id="UP000233256"/>
    </source>
</evidence>
<dbReference type="PANTHER" id="PTHR11061:SF30">
    <property type="entry name" value="TRNA (URACIL(54)-C(5))-METHYLTRANSFERASE"/>
    <property type="match status" value="1"/>
</dbReference>
<gene>
    <name evidence="6" type="ORF">CVV64_07375</name>
</gene>
<reference evidence="6 7" key="1">
    <citation type="journal article" date="2017" name="ISME J.">
        <title>Potential for microbial H2 and metal transformations associated with novel bacteria and archaea in deep terrestrial subsurface sediments.</title>
        <authorList>
            <person name="Hernsdorf A.W."/>
            <person name="Amano Y."/>
            <person name="Miyakawa K."/>
            <person name="Ise K."/>
            <person name="Suzuki Y."/>
            <person name="Anantharaman K."/>
            <person name="Probst A."/>
            <person name="Burstein D."/>
            <person name="Thomas B.C."/>
            <person name="Banfield J.F."/>
        </authorList>
    </citation>
    <scope>NUCLEOTIDE SEQUENCE [LARGE SCALE GENOMIC DNA]</scope>
    <source>
        <strain evidence="6">HGW-Wallbacteria-1</strain>
    </source>
</reference>
<protein>
    <submittedName>
        <fullName evidence="6">23S rRNA (Uracil(1939)-C(5))-methyltransferase RlmD</fullName>
    </submittedName>
</protein>
<dbReference type="PROSITE" id="PS51687">
    <property type="entry name" value="SAM_MT_RNA_M5U"/>
    <property type="match status" value="1"/>
</dbReference>
<feature type="binding site" evidence="4">
    <location>
        <position position="353"/>
    </location>
    <ligand>
        <name>S-adenosyl-L-methionine</name>
        <dbReference type="ChEBI" id="CHEBI:59789"/>
    </ligand>
</feature>
<accession>A0A2N1PQR8</accession>
<feature type="active site" description="Nucleophile" evidence="4">
    <location>
        <position position="440"/>
    </location>
</feature>
<dbReference type="Gene3D" id="2.40.50.1070">
    <property type="match status" value="1"/>
</dbReference>
<evidence type="ECO:0000256" key="2">
    <source>
        <dbReference type="ARBA" id="ARBA00022679"/>
    </source>
</evidence>
<dbReference type="InterPro" id="IPR002792">
    <property type="entry name" value="TRAM_dom"/>
</dbReference>
<evidence type="ECO:0000259" key="5">
    <source>
        <dbReference type="PROSITE" id="PS50926"/>
    </source>
</evidence>
<keyword evidence="3 4" id="KW-0949">S-adenosyl-L-methionine</keyword>
<keyword evidence="2 4" id="KW-0808">Transferase</keyword>
<dbReference type="Pfam" id="PF01938">
    <property type="entry name" value="TRAM"/>
    <property type="match status" value="1"/>
</dbReference>
<dbReference type="PROSITE" id="PS50926">
    <property type="entry name" value="TRAM"/>
    <property type="match status" value="1"/>
</dbReference>
<evidence type="ECO:0000313" key="6">
    <source>
        <dbReference type="EMBL" id="PKK90695.1"/>
    </source>
</evidence>
<dbReference type="Gene3D" id="2.40.50.140">
    <property type="entry name" value="Nucleic acid-binding proteins"/>
    <property type="match status" value="1"/>
</dbReference>
<dbReference type="GO" id="GO:0006396">
    <property type="term" value="P:RNA processing"/>
    <property type="evidence" value="ECO:0007669"/>
    <property type="project" value="InterPro"/>
</dbReference>
<dbReference type="PROSITE" id="PS01231">
    <property type="entry name" value="TRMA_2"/>
    <property type="match status" value="1"/>
</dbReference>
<evidence type="ECO:0000256" key="4">
    <source>
        <dbReference type="PROSITE-ProRule" id="PRU01024"/>
    </source>
</evidence>
<dbReference type="EMBL" id="PGXC01000004">
    <property type="protein sequence ID" value="PKK90695.1"/>
    <property type="molecule type" value="Genomic_DNA"/>
</dbReference>
<dbReference type="InterPro" id="IPR010280">
    <property type="entry name" value="U5_MeTrfase_fam"/>
</dbReference>
<dbReference type="GO" id="GO:0032259">
    <property type="term" value="P:methylation"/>
    <property type="evidence" value="ECO:0007669"/>
    <property type="project" value="UniProtKB-KW"/>
</dbReference>